<accession>A0ABX8SJC2</accession>
<dbReference type="RefSeq" id="WP_219080641.1">
    <property type="nucleotide sequence ID" value="NZ_CP079216.1"/>
</dbReference>
<dbReference type="PANTHER" id="PTHR24221:SF590">
    <property type="entry name" value="COMPONENT LINKED WITH THE ASSEMBLY OF CYTOCHROME' TRANSPORT TRANSMEMBRANE ATP-BINDING PROTEIN ABC TRANSPORTER CYDD-RELATED"/>
    <property type="match status" value="1"/>
</dbReference>
<dbReference type="InterPro" id="IPR011527">
    <property type="entry name" value="ABC1_TM_dom"/>
</dbReference>
<keyword evidence="3 5" id="KW-1133">Transmembrane helix</keyword>
<protein>
    <submittedName>
        <fullName evidence="8">ABC transporter ATP-binding protein/permease</fullName>
    </submittedName>
</protein>
<dbReference type="SMART" id="SM00382">
    <property type="entry name" value="AAA"/>
    <property type="match status" value="1"/>
</dbReference>
<dbReference type="Pfam" id="PF00664">
    <property type="entry name" value="ABC_membrane"/>
    <property type="match status" value="1"/>
</dbReference>
<feature type="domain" description="ABC transmembrane type-1" evidence="7">
    <location>
        <begin position="29"/>
        <end position="304"/>
    </location>
</feature>
<keyword evidence="9" id="KW-1185">Reference proteome</keyword>
<keyword evidence="2 5" id="KW-0812">Transmembrane</keyword>
<feature type="transmembrane region" description="Helical" evidence="5">
    <location>
        <begin position="33"/>
        <end position="52"/>
    </location>
</feature>
<evidence type="ECO:0000256" key="1">
    <source>
        <dbReference type="ARBA" id="ARBA00004141"/>
    </source>
</evidence>
<dbReference type="PANTHER" id="PTHR24221">
    <property type="entry name" value="ATP-BINDING CASSETTE SUB-FAMILY B"/>
    <property type="match status" value="1"/>
</dbReference>
<keyword evidence="8" id="KW-0547">Nucleotide-binding</keyword>
<feature type="transmembrane region" description="Helical" evidence="5">
    <location>
        <begin position="278"/>
        <end position="303"/>
    </location>
</feature>
<dbReference type="PROSITE" id="PS50929">
    <property type="entry name" value="ABC_TM1F"/>
    <property type="match status" value="1"/>
</dbReference>
<evidence type="ECO:0000313" key="8">
    <source>
        <dbReference type="EMBL" id="QXT62083.1"/>
    </source>
</evidence>
<dbReference type="Proteomes" id="UP000824504">
    <property type="component" value="Chromosome"/>
</dbReference>
<proteinExistence type="predicted"/>
<evidence type="ECO:0000256" key="5">
    <source>
        <dbReference type="SAM" id="Phobius"/>
    </source>
</evidence>
<sequence length="557" mass="57066">MSRDTAPKKAKAPLHPQVKAATPSWMGRVSVGLAWGGAAATSVLFIRAGIILDRGVVAPDVTLLVVCAVVAAACSAGSSWFAQWAGATAERTLRQRLVAAAFGSGVAGTAGRSGRLLSSATGGVERTAHYRAGFLGPITGALTTPFLVLAVMAVGVSPAVAGWLALLVLLVPVLIGAFQRFVRPLGAEYGRSLGALTASFLEAIQALETLVLARAAGRVADDLAERGEQHRTRIMKLLAGNQLIILIVDGAFSLTVIVAAAGMSIARIQDGAMTFGQGVAIVLMSLLVTGPVDMVGQFLYIGIGGRAAQSQLSAQLAAHEAAAPAAGTVRAADALPGSLVLDGLTCGWPGGPDVLTDLSFTVAPGERVALVGPSGVGKSTAGAAIQAHLLPTSGRVIVDGYDTATTDAATVRASLAVVEQRTFLFLGSIADNLRLAKPGATDDDLWRVLELAGLGDEVAAMERGLDTPVGEHGMLLSGGQAQRLSIARAWLRDAPILLLDEPTSQVDLAGEAAILEALDRLAEGRTVLMIAHRPGAILAADRTVSLRPAVSSQKGMR</sequence>
<keyword evidence="4 5" id="KW-0472">Membrane</keyword>
<dbReference type="InterPro" id="IPR003439">
    <property type="entry name" value="ABC_transporter-like_ATP-bd"/>
</dbReference>
<feature type="domain" description="ABC transporter" evidence="6">
    <location>
        <begin position="339"/>
        <end position="556"/>
    </location>
</feature>
<evidence type="ECO:0000259" key="7">
    <source>
        <dbReference type="PROSITE" id="PS50929"/>
    </source>
</evidence>
<dbReference type="PROSITE" id="PS00211">
    <property type="entry name" value="ABC_TRANSPORTER_1"/>
    <property type="match status" value="1"/>
</dbReference>
<feature type="transmembrane region" description="Helical" evidence="5">
    <location>
        <begin position="160"/>
        <end position="182"/>
    </location>
</feature>
<keyword evidence="8" id="KW-0067">ATP-binding</keyword>
<feature type="transmembrane region" description="Helical" evidence="5">
    <location>
        <begin position="61"/>
        <end position="81"/>
    </location>
</feature>
<feature type="transmembrane region" description="Helical" evidence="5">
    <location>
        <begin position="243"/>
        <end position="266"/>
    </location>
</feature>
<dbReference type="InterPro" id="IPR003593">
    <property type="entry name" value="AAA+_ATPase"/>
</dbReference>
<dbReference type="InterPro" id="IPR017871">
    <property type="entry name" value="ABC_transporter-like_CS"/>
</dbReference>
<evidence type="ECO:0000256" key="4">
    <source>
        <dbReference type="ARBA" id="ARBA00023136"/>
    </source>
</evidence>
<evidence type="ECO:0000313" key="9">
    <source>
        <dbReference type="Proteomes" id="UP000824504"/>
    </source>
</evidence>
<reference evidence="8 9" key="1">
    <citation type="submission" date="2021-07" db="EMBL/GenBank/DDBJ databases">
        <title>complete genome sequencing of Tessaracoccus sp.J1M15.</title>
        <authorList>
            <person name="Bae J.-W."/>
            <person name="Kim D.-y."/>
        </authorList>
    </citation>
    <scope>NUCLEOTIDE SEQUENCE [LARGE SCALE GENOMIC DNA]</scope>
    <source>
        <strain evidence="8 9">J1M15</strain>
    </source>
</reference>
<comment type="subcellular location">
    <subcellularLocation>
        <location evidence="1">Membrane</location>
        <topology evidence="1">Multi-pass membrane protein</topology>
    </subcellularLocation>
</comment>
<evidence type="ECO:0000259" key="6">
    <source>
        <dbReference type="PROSITE" id="PS50893"/>
    </source>
</evidence>
<evidence type="ECO:0000256" key="3">
    <source>
        <dbReference type="ARBA" id="ARBA00022989"/>
    </source>
</evidence>
<dbReference type="PROSITE" id="PS50893">
    <property type="entry name" value="ABC_TRANSPORTER_2"/>
    <property type="match status" value="1"/>
</dbReference>
<dbReference type="GO" id="GO:0005524">
    <property type="term" value="F:ATP binding"/>
    <property type="evidence" value="ECO:0007669"/>
    <property type="project" value="UniProtKB-KW"/>
</dbReference>
<feature type="transmembrane region" description="Helical" evidence="5">
    <location>
        <begin position="132"/>
        <end position="154"/>
    </location>
</feature>
<evidence type="ECO:0000256" key="2">
    <source>
        <dbReference type="ARBA" id="ARBA00022692"/>
    </source>
</evidence>
<dbReference type="Pfam" id="PF00005">
    <property type="entry name" value="ABC_tran"/>
    <property type="match status" value="1"/>
</dbReference>
<organism evidence="8 9">
    <name type="scientific">Tessaracoccus palaemonis</name>
    <dbReference type="NCBI Taxonomy" id="2829499"/>
    <lineage>
        <taxon>Bacteria</taxon>
        <taxon>Bacillati</taxon>
        <taxon>Actinomycetota</taxon>
        <taxon>Actinomycetes</taxon>
        <taxon>Propionibacteriales</taxon>
        <taxon>Propionibacteriaceae</taxon>
        <taxon>Tessaracoccus</taxon>
    </lineage>
</organism>
<dbReference type="EMBL" id="CP079216">
    <property type="protein sequence ID" value="QXT62083.1"/>
    <property type="molecule type" value="Genomic_DNA"/>
</dbReference>
<dbReference type="InterPro" id="IPR039421">
    <property type="entry name" value="Type_1_exporter"/>
</dbReference>
<name>A0ABX8SJC2_9ACTN</name>
<gene>
    <name evidence="8" type="ORF">KDB89_09890</name>
</gene>